<sequence length="82" mass="9264">MENRIMSRIDRISTVNISSNKETSMTFPQQLGLVSTCMTSQNSSGIYIVRVVKAPVYMISRDLHIIKVLTPNERYTHDDGSS</sequence>
<gene>
    <name evidence="1" type="ORF">F2Q69_00012475</name>
</gene>
<organism evidence="1 2">
    <name type="scientific">Brassica cretica</name>
    <name type="common">Mustard</name>
    <dbReference type="NCBI Taxonomy" id="69181"/>
    <lineage>
        <taxon>Eukaryota</taxon>
        <taxon>Viridiplantae</taxon>
        <taxon>Streptophyta</taxon>
        <taxon>Embryophyta</taxon>
        <taxon>Tracheophyta</taxon>
        <taxon>Spermatophyta</taxon>
        <taxon>Magnoliopsida</taxon>
        <taxon>eudicotyledons</taxon>
        <taxon>Gunneridae</taxon>
        <taxon>Pentapetalae</taxon>
        <taxon>rosids</taxon>
        <taxon>malvids</taxon>
        <taxon>Brassicales</taxon>
        <taxon>Brassicaceae</taxon>
        <taxon>Brassiceae</taxon>
        <taxon>Brassica</taxon>
    </lineage>
</organism>
<comment type="caution">
    <text evidence="1">The sequence shown here is derived from an EMBL/GenBank/DDBJ whole genome shotgun (WGS) entry which is preliminary data.</text>
</comment>
<reference evidence="1" key="1">
    <citation type="submission" date="2019-12" db="EMBL/GenBank/DDBJ databases">
        <title>Genome sequencing and annotation of Brassica cretica.</title>
        <authorList>
            <person name="Studholme D.J."/>
            <person name="Sarris P."/>
        </authorList>
    </citation>
    <scope>NUCLEOTIDE SEQUENCE</scope>
    <source>
        <strain evidence="1">PFS-109/04</strain>
        <tissue evidence="1">Leaf</tissue>
    </source>
</reference>
<evidence type="ECO:0000313" key="1">
    <source>
        <dbReference type="EMBL" id="KAF3558178.1"/>
    </source>
</evidence>
<proteinExistence type="predicted"/>
<protein>
    <submittedName>
        <fullName evidence="1">Uncharacterized protein</fullName>
    </submittedName>
</protein>
<name>A0A8S9R3E5_BRACR</name>
<accession>A0A8S9R3E5</accession>
<dbReference type="EMBL" id="QGKX02000996">
    <property type="protein sequence ID" value="KAF3558178.1"/>
    <property type="molecule type" value="Genomic_DNA"/>
</dbReference>
<dbReference type="AlphaFoldDB" id="A0A8S9R3E5"/>
<dbReference type="Proteomes" id="UP000712600">
    <property type="component" value="Unassembled WGS sequence"/>
</dbReference>
<evidence type="ECO:0000313" key="2">
    <source>
        <dbReference type="Proteomes" id="UP000712600"/>
    </source>
</evidence>